<protein>
    <submittedName>
        <fullName evidence="3">FRG domain protein</fullName>
    </submittedName>
</protein>
<dbReference type="EMBL" id="JH719382">
    <property type="protein sequence ID" value="EJB01757.1"/>
    <property type="molecule type" value="Genomic_DNA"/>
</dbReference>
<dbReference type="Pfam" id="PF08867">
    <property type="entry name" value="FRG"/>
    <property type="match status" value="1"/>
</dbReference>
<reference evidence="3 4" key="1">
    <citation type="submission" date="2012-02" db="EMBL/GenBank/DDBJ databases">
        <title>Improved High-Quality Draft Sequence of Rhizobium leguminosarum bv. trifolii WSM597.</title>
        <authorList>
            <consortium name="US DOE Joint Genome Institute"/>
            <person name="Lucas S."/>
            <person name="Han J."/>
            <person name="Lapidus A."/>
            <person name="Cheng J.-F."/>
            <person name="Goodwin L."/>
            <person name="Pitluck S."/>
            <person name="Peters L."/>
            <person name="Ovchinnikova G."/>
            <person name="Held B."/>
            <person name="Detter J.C."/>
            <person name="Han C."/>
            <person name="Tapia R."/>
            <person name="Land M."/>
            <person name="Hauser L."/>
            <person name="Kyrpides N."/>
            <person name="Ivanova N."/>
            <person name="Pagani I."/>
            <person name="Brau L."/>
            <person name="Yates R."/>
            <person name="O'Hara G."/>
            <person name="Rui T."/>
            <person name="Howieson J."/>
            <person name="Reeve W."/>
            <person name="Woyke T."/>
        </authorList>
    </citation>
    <scope>NUCLEOTIDE SEQUENCE [LARGE SCALE GENOMIC DNA]</scope>
    <source>
        <strain evidence="3 4">WSM597</strain>
    </source>
</reference>
<name>I9N4Y5_RHILT</name>
<proteinExistence type="predicted"/>
<feature type="domain" description="FRG" evidence="2">
    <location>
        <begin position="40"/>
        <end position="184"/>
    </location>
</feature>
<evidence type="ECO:0000256" key="1">
    <source>
        <dbReference type="SAM" id="Coils"/>
    </source>
</evidence>
<evidence type="ECO:0000259" key="2">
    <source>
        <dbReference type="SMART" id="SM00901"/>
    </source>
</evidence>
<gene>
    <name evidence="3" type="ORF">Rleg9DRAFT_0499</name>
</gene>
<dbReference type="AlphaFoldDB" id="I9N4Y5"/>
<dbReference type="RefSeq" id="WP_003595257.1">
    <property type="nucleotide sequence ID" value="NZ_JH719382.1"/>
</dbReference>
<sequence length="333" mass="36692">MATNSSELPRWVASHRETRAASFLDILSPVSGALSGPGGMPHSHLYRGVGDLGYSLLPSAFRPTVQLFQKPHFPRGLGKTQREQIERELQTLAAFINAADRQGHQIPEDSQQLRATLRSLQENLAVANNTVTLKEWPPTSLLSVLALAQHYGVPTRLLDWSLDPYVAAYFAATSAMGNDEGYLAVWAVVSDLFEINNILIGDPVRAARLPIQYVTTPWAGNANAKAQRAVFLAYRQFDINLSSDFVPEAYDALIAKNLVGGLPAYPVLYRFSLPRSEAPELLRLLAFQGYDGATLFPGLEGAVKSIAESYLWRRDSDTDPRSCRSVQAFNNMT</sequence>
<evidence type="ECO:0000313" key="4">
    <source>
        <dbReference type="Proteomes" id="UP000005092"/>
    </source>
</evidence>
<feature type="coiled-coil region" evidence="1">
    <location>
        <begin position="82"/>
        <end position="130"/>
    </location>
</feature>
<accession>I9N4Y5</accession>
<dbReference type="Proteomes" id="UP000005092">
    <property type="component" value="Unassembled WGS sequence"/>
</dbReference>
<dbReference type="InterPro" id="IPR014966">
    <property type="entry name" value="FRG-dom"/>
</dbReference>
<organism evidence="3 4">
    <name type="scientific">Rhizobium leguminosarum bv. trifolii WSM597</name>
    <dbReference type="NCBI Taxonomy" id="754764"/>
    <lineage>
        <taxon>Bacteria</taxon>
        <taxon>Pseudomonadati</taxon>
        <taxon>Pseudomonadota</taxon>
        <taxon>Alphaproteobacteria</taxon>
        <taxon>Hyphomicrobiales</taxon>
        <taxon>Rhizobiaceae</taxon>
        <taxon>Rhizobium/Agrobacterium group</taxon>
        <taxon>Rhizobium</taxon>
    </lineage>
</organism>
<keyword evidence="1" id="KW-0175">Coiled coil</keyword>
<evidence type="ECO:0000313" key="3">
    <source>
        <dbReference type="EMBL" id="EJB01757.1"/>
    </source>
</evidence>
<dbReference type="OrthoDB" id="9816036at2"/>
<dbReference type="HOGENOM" id="CLU_050026_3_0_5"/>
<dbReference type="SMART" id="SM00901">
    <property type="entry name" value="FRG"/>
    <property type="match status" value="1"/>
</dbReference>